<keyword evidence="2" id="KW-1185">Reference proteome</keyword>
<sequence>MLAFVMGLQGDFTKYPCYLCLWDSRDTVSHYLKRDWPQRTEFSVRTAFLQ</sequence>
<name>A0A7T8KH51_CALRO</name>
<dbReference type="Proteomes" id="UP000595437">
    <property type="component" value="Chromosome 1"/>
</dbReference>
<evidence type="ECO:0000313" key="1">
    <source>
        <dbReference type="EMBL" id="QQP55830.1"/>
    </source>
</evidence>
<dbReference type="AlphaFoldDB" id="A0A7T8KH51"/>
<dbReference type="EMBL" id="CP045890">
    <property type="protein sequence ID" value="QQP55830.1"/>
    <property type="molecule type" value="Genomic_DNA"/>
</dbReference>
<proteinExistence type="predicted"/>
<accession>A0A7T8KH51</accession>
<protein>
    <submittedName>
        <fullName evidence="1">Uncharacterized protein</fullName>
    </submittedName>
</protein>
<organism evidence="1 2">
    <name type="scientific">Caligus rogercresseyi</name>
    <name type="common">Sea louse</name>
    <dbReference type="NCBI Taxonomy" id="217165"/>
    <lineage>
        <taxon>Eukaryota</taxon>
        <taxon>Metazoa</taxon>
        <taxon>Ecdysozoa</taxon>
        <taxon>Arthropoda</taxon>
        <taxon>Crustacea</taxon>
        <taxon>Multicrustacea</taxon>
        <taxon>Hexanauplia</taxon>
        <taxon>Copepoda</taxon>
        <taxon>Siphonostomatoida</taxon>
        <taxon>Caligidae</taxon>
        <taxon>Caligus</taxon>
    </lineage>
</organism>
<reference evidence="2" key="1">
    <citation type="submission" date="2021-01" db="EMBL/GenBank/DDBJ databases">
        <title>Caligus Genome Assembly.</title>
        <authorList>
            <person name="Gallardo-Escarate C."/>
        </authorList>
    </citation>
    <scope>NUCLEOTIDE SEQUENCE [LARGE SCALE GENOMIC DNA]</scope>
</reference>
<gene>
    <name evidence="1" type="ORF">FKW44_000284</name>
</gene>
<evidence type="ECO:0000313" key="2">
    <source>
        <dbReference type="Proteomes" id="UP000595437"/>
    </source>
</evidence>
<dbReference type="OrthoDB" id="8063408at2759"/>